<dbReference type="PANTHER" id="PTHR43751:SF1">
    <property type="entry name" value="SULFATASE ATSG-RELATED"/>
    <property type="match status" value="1"/>
</dbReference>
<dbReference type="Proteomes" id="UP000315003">
    <property type="component" value="Chromosome"/>
</dbReference>
<gene>
    <name evidence="4" type="primary">betC_21</name>
    <name evidence="4" type="ORF">SV7mr_44580</name>
</gene>
<dbReference type="PANTHER" id="PTHR43751">
    <property type="entry name" value="SULFATASE"/>
    <property type="match status" value="1"/>
</dbReference>
<feature type="chain" id="PRO_5021878490" evidence="2">
    <location>
        <begin position="25"/>
        <end position="567"/>
    </location>
</feature>
<feature type="domain" description="Sulfatase N-terminal" evidence="3">
    <location>
        <begin position="38"/>
        <end position="322"/>
    </location>
</feature>
<dbReference type="PROSITE" id="PS51257">
    <property type="entry name" value="PROKAR_LIPOPROTEIN"/>
    <property type="match status" value="1"/>
</dbReference>
<evidence type="ECO:0000256" key="2">
    <source>
        <dbReference type="SAM" id="SignalP"/>
    </source>
</evidence>
<feature type="region of interest" description="Disordered" evidence="1">
    <location>
        <begin position="530"/>
        <end position="567"/>
    </location>
</feature>
<dbReference type="CDD" id="cd16027">
    <property type="entry name" value="SGSH"/>
    <property type="match status" value="1"/>
</dbReference>
<feature type="compositionally biased region" description="Polar residues" evidence="1">
    <location>
        <begin position="558"/>
        <end position="567"/>
    </location>
</feature>
<dbReference type="AlphaFoldDB" id="A0A517T0L3"/>
<dbReference type="InterPro" id="IPR017850">
    <property type="entry name" value="Alkaline_phosphatase_core_sf"/>
</dbReference>
<evidence type="ECO:0000256" key="1">
    <source>
        <dbReference type="SAM" id="MobiDB-lite"/>
    </source>
</evidence>
<protein>
    <submittedName>
        <fullName evidence="4">Choline-sulfatase</fullName>
        <ecNumber evidence="4">3.1.6.6</ecNumber>
    </submittedName>
</protein>
<reference evidence="4 5" key="1">
    <citation type="submission" date="2019-02" db="EMBL/GenBank/DDBJ databases">
        <title>Deep-cultivation of Planctomycetes and their phenomic and genomic characterization uncovers novel biology.</title>
        <authorList>
            <person name="Wiegand S."/>
            <person name="Jogler M."/>
            <person name="Boedeker C."/>
            <person name="Pinto D."/>
            <person name="Vollmers J."/>
            <person name="Rivas-Marin E."/>
            <person name="Kohn T."/>
            <person name="Peeters S.H."/>
            <person name="Heuer A."/>
            <person name="Rast P."/>
            <person name="Oberbeckmann S."/>
            <person name="Bunk B."/>
            <person name="Jeske O."/>
            <person name="Meyerdierks A."/>
            <person name="Storesund J.E."/>
            <person name="Kallscheuer N."/>
            <person name="Luecker S."/>
            <person name="Lage O.M."/>
            <person name="Pohl T."/>
            <person name="Merkel B.J."/>
            <person name="Hornburger P."/>
            <person name="Mueller R.-W."/>
            <person name="Bruemmer F."/>
            <person name="Labrenz M."/>
            <person name="Spormann A.M."/>
            <person name="Op den Camp H."/>
            <person name="Overmann J."/>
            <person name="Amann R."/>
            <person name="Jetten M.S.M."/>
            <person name="Mascher T."/>
            <person name="Medema M.H."/>
            <person name="Devos D.P."/>
            <person name="Kaster A.-K."/>
            <person name="Ovreas L."/>
            <person name="Rohde M."/>
            <person name="Galperin M.Y."/>
            <person name="Jogler C."/>
        </authorList>
    </citation>
    <scope>NUCLEOTIDE SEQUENCE [LARGE SCALE GENOMIC DNA]</scope>
    <source>
        <strain evidence="4 5">SV_7m_r</strain>
    </source>
</reference>
<dbReference type="InterPro" id="IPR000917">
    <property type="entry name" value="Sulfatase_N"/>
</dbReference>
<proteinExistence type="predicted"/>
<dbReference type="EMBL" id="CP036272">
    <property type="protein sequence ID" value="QDT61917.1"/>
    <property type="molecule type" value="Genomic_DNA"/>
</dbReference>
<keyword evidence="4" id="KW-0378">Hydrolase</keyword>
<accession>A0A517T0L3</accession>
<feature type="signal peptide" evidence="2">
    <location>
        <begin position="1"/>
        <end position="24"/>
    </location>
</feature>
<dbReference type="Gene3D" id="3.40.720.10">
    <property type="entry name" value="Alkaline Phosphatase, subunit A"/>
    <property type="match status" value="1"/>
</dbReference>
<keyword evidence="5" id="KW-1185">Reference proteome</keyword>
<feature type="compositionally biased region" description="Basic and acidic residues" evidence="1">
    <location>
        <begin position="544"/>
        <end position="557"/>
    </location>
</feature>
<evidence type="ECO:0000313" key="4">
    <source>
        <dbReference type="EMBL" id="QDT61917.1"/>
    </source>
</evidence>
<organism evidence="4 5">
    <name type="scientific">Stieleria bergensis</name>
    <dbReference type="NCBI Taxonomy" id="2528025"/>
    <lineage>
        <taxon>Bacteria</taxon>
        <taxon>Pseudomonadati</taxon>
        <taxon>Planctomycetota</taxon>
        <taxon>Planctomycetia</taxon>
        <taxon>Pirellulales</taxon>
        <taxon>Pirellulaceae</taxon>
        <taxon>Stieleria</taxon>
    </lineage>
</organism>
<evidence type="ECO:0000259" key="3">
    <source>
        <dbReference type="Pfam" id="PF00884"/>
    </source>
</evidence>
<dbReference type="RefSeq" id="WP_419187698.1">
    <property type="nucleotide sequence ID" value="NZ_CP036272.1"/>
</dbReference>
<dbReference type="SUPFAM" id="SSF53649">
    <property type="entry name" value="Alkaline phosphatase-like"/>
    <property type="match status" value="1"/>
</dbReference>
<name>A0A517T0L3_9BACT</name>
<dbReference type="EC" id="3.1.6.6" evidence="4"/>
<dbReference type="GO" id="GO:0047753">
    <property type="term" value="F:choline-sulfatase activity"/>
    <property type="evidence" value="ECO:0007669"/>
    <property type="project" value="UniProtKB-EC"/>
</dbReference>
<keyword evidence="2" id="KW-0732">Signal</keyword>
<dbReference type="Pfam" id="PF00884">
    <property type="entry name" value="Sulfatase"/>
    <property type="match status" value="1"/>
</dbReference>
<evidence type="ECO:0000313" key="5">
    <source>
        <dbReference type="Proteomes" id="UP000315003"/>
    </source>
</evidence>
<dbReference type="InterPro" id="IPR052701">
    <property type="entry name" value="GAG_Ulvan_Degrading_Sulfatases"/>
</dbReference>
<sequence length="567" mass="62869" precursor="true">MWRMPCFISCLLLFLGCAIHSETAAQQTAAKPQTKSRPNILIAISDDQSYPHASAYGDPVIQTPGFDRVAKAGVLFHNAFTPAPGCSPMRAAFLTGREIWQNGAAGTHASTFPRDLPVFTSQLADSGYHVGMTGKGWSPGRAAGWPHNPAGKSYDQHKMKSPPGIASTDYASNFSEFLTARQDDQPFCFWFGAREPHRVFGSGLGKQSGMDLSKIVVPTFLPDSETIRSDLADYLFEIQWFDQHLQRMLDELEAAGELENTLVIVTSDNGMSFPRAKANLYEYGIHMPLAIAWPKQITGGQDSQELVSLIDVTRTIFAAAGVTPKQADKMPGLDLLPSLRKDSQPVADYQRQAVFSGRERHSSSRFNSLSYPCRCIRTDSHLYIINFTPERYPAGTPQKYAAATYDKDGNVVTSKLGPPHGGYHDIDACPTLDWMIKYQSDSDRNQNLFNASVALRPAEELYDIQSDPACLNNLIDQPGNSKLRDSLRKQLLTYLTQTGDLRVTDPQAAHVWETYQRISGLRWFPKPDWAINDPSKAPNQPWLEARRPHAKTNESKTSKPSQSPAGQ</sequence>